<accession>A0A3L6SPV8</accession>
<protein>
    <submittedName>
        <fullName evidence="2">Uncharacterized protein</fullName>
    </submittedName>
</protein>
<dbReference type="EMBL" id="PQIB02000004">
    <property type="protein sequence ID" value="RLN24691.1"/>
    <property type="molecule type" value="Genomic_DNA"/>
</dbReference>
<dbReference type="Proteomes" id="UP000275267">
    <property type="component" value="Unassembled WGS sequence"/>
</dbReference>
<comment type="caution">
    <text evidence="2">The sequence shown here is derived from an EMBL/GenBank/DDBJ whole genome shotgun (WGS) entry which is preliminary data.</text>
</comment>
<feature type="region of interest" description="Disordered" evidence="1">
    <location>
        <begin position="1"/>
        <end position="155"/>
    </location>
</feature>
<sequence>MSSHAQQRASTVQLFASAAPSASPFGATTGCSPAASMGSPFGGFGQQQGSPFGFWPSAGASSPSPFGELPVTAAAPPPAPRFGFSFATPAMQSMVESSRKTREQQQSEPGGSPFGPNSSGRTEVEECRPKQNWRQEVPGLGARRSSSGRQKESWRQIGKLALAQGRREWKRPEKIHCRGR</sequence>
<dbReference type="AlphaFoldDB" id="A0A3L6SPV8"/>
<feature type="compositionally biased region" description="Low complexity" evidence="1">
    <location>
        <begin position="107"/>
        <end position="120"/>
    </location>
</feature>
<organism evidence="2 3">
    <name type="scientific">Panicum miliaceum</name>
    <name type="common">Proso millet</name>
    <name type="synonym">Broomcorn millet</name>
    <dbReference type="NCBI Taxonomy" id="4540"/>
    <lineage>
        <taxon>Eukaryota</taxon>
        <taxon>Viridiplantae</taxon>
        <taxon>Streptophyta</taxon>
        <taxon>Embryophyta</taxon>
        <taxon>Tracheophyta</taxon>
        <taxon>Spermatophyta</taxon>
        <taxon>Magnoliopsida</taxon>
        <taxon>Liliopsida</taxon>
        <taxon>Poales</taxon>
        <taxon>Poaceae</taxon>
        <taxon>PACMAD clade</taxon>
        <taxon>Panicoideae</taxon>
        <taxon>Panicodae</taxon>
        <taxon>Paniceae</taxon>
        <taxon>Panicinae</taxon>
        <taxon>Panicum</taxon>
        <taxon>Panicum sect. Panicum</taxon>
    </lineage>
</organism>
<keyword evidence="3" id="KW-1185">Reference proteome</keyword>
<name>A0A3L6SPV8_PANMI</name>
<evidence type="ECO:0000313" key="3">
    <source>
        <dbReference type="Proteomes" id="UP000275267"/>
    </source>
</evidence>
<proteinExistence type="predicted"/>
<evidence type="ECO:0000256" key="1">
    <source>
        <dbReference type="SAM" id="MobiDB-lite"/>
    </source>
</evidence>
<gene>
    <name evidence="2" type="ORF">C2845_PM07G28800</name>
</gene>
<reference evidence="3" key="1">
    <citation type="journal article" date="2019" name="Nat. Commun.">
        <title>The genome of broomcorn millet.</title>
        <authorList>
            <person name="Zou C."/>
            <person name="Miki D."/>
            <person name="Li D."/>
            <person name="Tang Q."/>
            <person name="Xiao L."/>
            <person name="Rajput S."/>
            <person name="Deng P."/>
            <person name="Jia W."/>
            <person name="Huang R."/>
            <person name="Zhang M."/>
            <person name="Sun Y."/>
            <person name="Hu J."/>
            <person name="Fu X."/>
            <person name="Schnable P.S."/>
            <person name="Li F."/>
            <person name="Zhang H."/>
            <person name="Feng B."/>
            <person name="Zhu X."/>
            <person name="Liu R."/>
            <person name="Schnable J.C."/>
            <person name="Zhu J.-K."/>
            <person name="Zhang H."/>
        </authorList>
    </citation>
    <scope>NUCLEOTIDE SEQUENCE [LARGE SCALE GENOMIC DNA]</scope>
</reference>
<evidence type="ECO:0000313" key="2">
    <source>
        <dbReference type="EMBL" id="RLN24691.1"/>
    </source>
</evidence>
<dbReference type="STRING" id="4540.A0A3L6SPV8"/>
<feature type="compositionally biased region" description="Polar residues" evidence="1">
    <location>
        <begin position="1"/>
        <end position="14"/>
    </location>
</feature>
<feature type="compositionally biased region" description="Low complexity" evidence="1">
    <location>
        <begin position="47"/>
        <end position="67"/>
    </location>
</feature>